<dbReference type="SUPFAM" id="SSF51182">
    <property type="entry name" value="RmlC-like cupins"/>
    <property type="match status" value="1"/>
</dbReference>
<organism evidence="3 4">
    <name type="scientific">Streptomyces argenteolus</name>
    <dbReference type="NCBI Taxonomy" id="67274"/>
    <lineage>
        <taxon>Bacteria</taxon>
        <taxon>Bacillati</taxon>
        <taxon>Actinomycetota</taxon>
        <taxon>Actinomycetes</taxon>
        <taxon>Kitasatosporales</taxon>
        <taxon>Streptomycetaceae</taxon>
        <taxon>Streptomyces</taxon>
    </lineage>
</organism>
<dbReference type="CDD" id="cd02235">
    <property type="entry name" value="cupin_BLL4011-like"/>
    <property type="match status" value="1"/>
</dbReference>
<dbReference type="Gene3D" id="2.60.120.10">
    <property type="entry name" value="Jelly Rolls"/>
    <property type="match status" value="1"/>
</dbReference>
<dbReference type="PANTHER" id="PTHR38599">
    <property type="entry name" value="CUPIN DOMAIN PROTEIN (AFU_ORTHOLOGUE AFUA_3G13620)"/>
    <property type="match status" value="1"/>
</dbReference>
<dbReference type="InterPro" id="IPR006311">
    <property type="entry name" value="TAT_signal"/>
</dbReference>
<proteinExistence type="predicted"/>
<comment type="caution">
    <text evidence="3">The sequence shown here is derived from an EMBL/GenBank/DDBJ whole genome shotgun (WGS) entry which is preliminary data.</text>
</comment>
<feature type="region of interest" description="Disordered" evidence="1">
    <location>
        <begin position="1"/>
        <end position="27"/>
    </location>
</feature>
<sequence>MSGPHAPEDNGTSSPAEKRRHTFRKRIPEFTISRNSPVSDHSMELTMLNRRSLLRSTSAAAVGTLGVAALASPADASSPEPRVHPAFDPDPTAGVTRTLLQENPSPAKGWKTVQTLVEIPRRKESGRHSHPGVEVGYIVRGDVSMEFDDGTTLRLRTGDPFFIPTDTIHNARNIGKVTTMMLSTYVVDETKPLVTTHTH</sequence>
<keyword evidence="4" id="KW-1185">Reference proteome</keyword>
<dbReference type="InterPro" id="IPR011051">
    <property type="entry name" value="RmlC_Cupin_sf"/>
</dbReference>
<name>A0ABW6X9P9_9ACTN</name>
<dbReference type="Pfam" id="PF07883">
    <property type="entry name" value="Cupin_2"/>
    <property type="match status" value="1"/>
</dbReference>
<evidence type="ECO:0000313" key="4">
    <source>
        <dbReference type="Proteomes" id="UP001602322"/>
    </source>
</evidence>
<dbReference type="InterPro" id="IPR014710">
    <property type="entry name" value="RmlC-like_jellyroll"/>
</dbReference>
<dbReference type="PANTHER" id="PTHR38599:SF1">
    <property type="entry name" value="CUPIN DOMAIN PROTEIN (AFU_ORTHOLOGUE AFUA_3G13620)"/>
    <property type="match status" value="1"/>
</dbReference>
<evidence type="ECO:0000313" key="3">
    <source>
        <dbReference type="EMBL" id="MFF5897948.1"/>
    </source>
</evidence>
<dbReference type="PROSITE" id="PS51318">
    <property type="entry name" value="TAT"/>
    <property type="match status" value="1"/>
</dbReference>
<dbReference type="InterPro" id="IPR013096">
    <property type="entry name" value="Cupin_2"/>
</dbReference>
<dbReference type="Proteomes" id="UP001602322">
    <property type="component" value="Unassembled WGS sequence"/>
</dbReference>
<evidence type="ECO:0000259" key="2">
    <source>
        <dbReference type="Pfam" id="PF07883"/>
    </source>
</evidence>
<dbReference type="EMBL" id="JBIBEG010000004">
    <property type="protein sequence ID" value="MFF5897948.1"/>
    <property type="molecule type" value="Genomic_DNA"/>
</dbReference>
<accession>A0ABW6X9P9</accession>
<evidence type="ECO:0000256" key="1">
    <source>
        <dbReference type="SAM" id="MobiDB-lite"/>
    </source>
</evidence>
<gene>
    <name evidence="3" type="ORF">ACFY8O_18710</name>
</gene>
<protein>
    <submittedName>
        <fullName evidence="3">Cupin domain-containing protein</fullName>
    </submittedName>
</protein>
<feature type="domain" description="Cupin type-2" evidence="2">
    <location>
        <begin position="116"/>
        <end position="184"/>
    </location>
</feature>
<reference evidence="3 4" key="1">
    <citation type="submission" date="2024-10" db="EMBL/GenBank/DDBJ databases">
        <title>The Natural Products Discovery Center: Release of the First 8490 Sequenced Strains for Exploring Actinobacteria Biosynthetic Diversity.</title>
        <authorList>
            <person name="Kalkreuter E."/>
            <person name="Kautsar S.A."/>
            <person name="Yang D."/>
            <person name="Bader C.D."/>
            <person name="Teijaro C.N."/>
            <person name="Fluegel L."/>
            <person name="Davis C.M."/>
            <person name="Simpson J.R."/>
            <person name="Lauterbach L."/>
            <person name="Steele A.D."/>
            <person name="Gui C."/>
            <person name="Meng S."/>
            <person name="Li G."/>
            <person name="Viehrig K."/>
            <person name="Ye F."/>
            <person name="Su P."/>
            <person name="Kiefer A.F."/>
            <person name="Nichols A."/>
            <person name="Cepeda A.J."/>
            <person name="Yan W."/>
            <person name="Fan B."/>
            <person name="Jiang Y."/>
            <person name="Adhikari A."/>
            <person name="Zheng C.-J."/>
            <person name="Schuster L."/>
            <person name="Cowan T.M."/>
            <person name="Smanski M.J."/>
            <person name="Chevrette M.G."/>
            <person name="De Carvalho L.P.S."/>
            <person name="Shen B."/>
        </authorList>
    </citation>
    <scope>NUCLEOTIDE SEQUENCE [LARGE SCALE GENOMIC DNA]</scope>
    <source>
        <strain evidence="3 4">NPDC012540</strain>
    </source>
</reference>
<dbReference type="RefSeq" id="WP_387903667.1">
    <property type="nucleotide sequence ID" value="NZ_JBIBEG010000004.1"/>
</dbReference>